<name>A0ABV5ZF59_9GAMM</name>
<dbReference type="SUPFAM" id="SSF56954">
    <property type="entry name" value="Outer membrane efflux proteins (OEP)"/>
    <property type="match status" value="1"/>
</dbReference>
<gene>
    <name evidence="10" type="ORF">ACFFLH_15785</name>
</gene>
<keyword evidence="5" id="KW-0812">Transmembrane</keyword>
<comment type="caution">
    <text evidence="10">The sequence shown here is derived from an EMBL/GenBank/DDBJ whole genome shotgun (WGS) entry which is preliminary data.</text>
</comment>
<dbReference type="InterPro" id="IPR051906">
    <property type="entry name" value="TolC-like"/>
</dbReference>
<sequence>MRGYISALLVCLIASNAVSGVLVDLDQSAELNNPSLTAAGYRGKIAEAQTSQARSSYLPQISANASISKHEQELENGRSLRYDGQKSSITVQQAIFDKYSLNKIDESSAIESVYALKLKEIHQSIRKDILFSYLDAALNMEKLSILKQQKINLEGQLEQIKSRYKLQLAKVTDVYQAEAEVARLTADVTFYEQQLNIFLRRLYSLSKYEPILKMESISPILHDRVLLAVDSMPFSTLLNKTRENPKLLALSKEIEAAAIGKDAAFAKHYPTVYLGASIQKSNTGYEDSPSSKTTTSSLSLNLSVPLYSGGQTDAKVREASHRQSLAQAEYNVEEQNLEQLVQEAYSELIGAKRQFEAKELLVKSSEKAYSANQRGYELGVVTINDVLLSQNALSKVIADKVDINYQILKAKLNLAFAVGLMDYELVSTLDKVATLK</sequence>
<dbReference type="Proteomes" id="UP001589628">
    <property type="component" value="Unassembled WGS sequence"/>
</dbReference>
<reference evidence="10 11" key="1">
    <citation type="submission" date="2024-09" db="EMBL/GenBank/DDBJ databases">
        <authorList>
            <person name="Sun Q."/>
            <person name="Mori K."/>
        </authorList>
    </citation>
    <scope>NUCLEOTIDE SEQUENCE [LARGE SCALE GENOMIC DNA]</scope>
    <source>
        <strain evidence="10 11">ATCC 51285</strain>
    </source>
</reference>
<keyword evidence="4" id="KW-1134">Transmembrane beta strand</keyword>
<dbReference type="Gene3D" id="1.20.1600.10">
    <property type="entry name" value="Outer membrane efflux proteins (OEP)"/>
    <property type="match status" value="1"/>
</dbReference>
<dbReference type="InterPro" id="IPR003423">
    <property type="entry name" value="OMP_efflux"/>
</dbReference>
<evidence type="ECO:0000256" key="1">
    <source>
        <dbReference type="ARBA" id="ARBA00004442"/>
    </source>
</evidence>
<accession>A0ABV5ZF59</accession>
<feature type="chain" id="PRO_5047223717" evidence="9">
    <location>
        <begin position="20"/>
        <end position="436"/>
    </location>
</feature>
<comment type="subcellular location">
    <subcellularLocation>
        <location evidence="1">Cell outer membrane</location>
    </subcellularLocation>
</comment>
<feature type="coiled-coil region" evidence="8">
    <location>
        <begin position="143"/>
        <end position="194"/>
    </location>
</feature>
<evidence type="ECO:0000313" key="10">
    <source>
        <dbReference type="EMBL" id="MFB9887875.1"/>
    </source>
</evidence>
<evidence type="ECO:0000256" key="8">
    <source>
        <dbReference type="SAM" id="Coils"/>
    </source>
</evidence>
<keyword evidence="11" id="KW-1185">Reference proteome</keyword>
<keyword evidence="9" id="KW-0732">Signal</keyword>
<evidence type="ECO:0000256" key="9">
    <source>
        <dbReference type="SAM" id="SignalP"/>
    </source>
</evidence>
<comment type="similarity">
    <text evidence="2">Belongs to the outer membrane factor (OMF) (TC 1.B.17) family.</text>
</comment>
<dbReference type="Pfam" id="PF02321">
    <property type="entry name" value="OEP"/>
    <property type="match status" value="2"/>
</dbReference>
<protein>
    <submittedName>
        <fullName evidence="10">TolC family protein</fullName>
    </submittedName>
</protein>
<dbReference type="EMBL" id="JBHLZN010000006">
    <property type="protein sequence ID" value="MFB9887875.1"/>
    <property type="molecule type" value="Genomic_DNA"/>
</dbReference>
<keyword evidence="8" id="KW-0175">Coiled coil</keyword>
<dbReference type="RefSeq" id="WP_027312526.1">
    <property type="nucleotide sequence ID" value="NZ_JAUESS010000012.1"/>
</dbReference>
<dbReference type="PANTHER" id="PTHR30026">
    <property type="entry name" value="OUTER MEMBRANE PROTEIN TOLC"/>
    <property type="match status" value="1"/>
</dbReference>
<evidence type="ECO:0000256" key="2">
    <source>
        <dbReference type="ARBA" id="ARBA00007613"/>
    </source>
</evidence>
<evidence type="ECO:0000256" key="5">
    <source>
        <dbReference type="ARBA" id="ARBA00022692"/>
    </source>
</evidence>
<evidence type="ECO:0000256" key="3">
    <source>
        <dbReference type="ARBA" id="ARBA00022448"/>
    </source>
</evidence>
<feature type="signal peptide" evidence="9">
    <location>
        <begin position="1"/>
        <end position="19"/>
    </location>
</feature>
<evidence type="ECO:0000256" key="6">
    <source>
        <dbReference type="ARBA" id="ARBA00023136"/>
    </source>
</evidence>
<proteinExistence type="inferred from homology"/>
<evidence type="ECO:0000256" key="4">
    <source>
        <dbReference type="ARBA" id="ARBA00022452"/>
    </source>
</evidence>
<keyword evidence="3" id="KW-0813">Transport</keyword>
<feature type="coiled-coil region" evidence="8">
    <location>
        <begin position="323"/>
        <end position="354"/>
    </location>
</feature>
<dbReference type="PANTHER" id="PTHR30026:SF20">
    <property type="entry name" value="OUTER MEMBRANE PROTEIN TOLC"/>
    <property type="match status" value="1"/>
</dbReference>
<keyword evidence="7" id="KW-0998">Cell outer membrane</keyword>
<keyword evidence="6" id="KW-0472">Membrane</keyword>
<evidence type="ECO:0000313" key="11">
    <source>
        <dbReference type="Proteomes" id="UP001589628"/>
    </source>
</evidence>
<evidence type="ECO:0000256" key="7">
    <source>
        <dbReference type="ARBA" id="ARBA00023237"/>
    </source>
</evidence>
<organism evidence="10 11">
    <name type="scientific">Balneatrix alpica</name>
    <dbReference type="NCBI Taxonomy" id="75684"/>
    <lineage>
        <taxon>Bacteria</taxon>
        <taxon>Pseudomonadati</taxon>
        <taxon>Pseudomonadota</taxon>
        <taxon>Gammaproteobacteria</taxon>
        <taxon>Oceanospirillales</taxon>
        <taxon>Balneatrichaceae</taxon>
        <taxon>Balneatrix</taxon>
    </lineage>
</organism>